<evidence type="ECO:0000256" key="3">
    <source>
        <dbReference type="ARBA" id="ARBA00022989"/>
    </source>
</evidence>
<sequence>MAGGRTRPPATVSTPPLQEEPHAPDTDGQGSAMKFYARRIAFYAVTLWAAISLNFFIPRLLPGDPFTILMAKLQRSGDIPAGVENSIRLLLGATQDQSLWEQYVTYWGNLLRGDLGISVTNFPTPVTELIGDALPWTLGLVGTATILSFVLGIGLGALAGWKRGTWVDSLVPSTTMLQSLPYFWVALVLIFAFSVSLQWFPIIGAYDVFHFNGPEWSWAFVGSVLYHAFLPAVTIVISSVGGWLLGMRNMMVSTLSEDYVTTAEAKGLRPRRVFTTYAMRNAALPSLAGFGVSLGFVVAGSLVMEQVFTYPGVGKLMITAVRNNDYALMQGVFLVITLAVLAALFLMDLIYGFLDPRTRHND</sequence>
<proteinExistence type="inferred from homology"/>
<reference evidence="9" key="1">
    <citation type="journal article" date="2019" name="Int. J. Syst. Evol. Microbiol.">
        <title>The Global Catalogue of Microorganisms (GCM) 10K type strain sequencing project: providing services to taxonomists for standard genome sequencing and annotation.</title>
        <authorList>
            <consortium name="The Broad Institute Genomics Platform"/>
            <consortium name="The Broad Institute Genome Sequencing Center for Infectious Disease"/>
            <person name="Wu L."/>
            <person name="Ma J."/>
        </authorList>
    </citation>
    <scope>NUCLEOTIDE SEQUENCE [LARGE SCALE GENOMIC DNA]</scope>
    <source>
        <strain evidence="9">CCM 8653</strain>
    </source>
</reference>
<evidence type="ECO:0000256" key="6">
    <source>
        <dbReference type="SAM" id="MobiDB-lite"/>
    </source>
</evidence>
<evidence type="ECO:0000313" key="9">
    <source>
        <dbReference type="Proteomes" id="UP000632535"/>
    </source>
</evidence>
<evidence type="ECO:0000256" key="1">
    <source>
        <dbReference type="ARBA" id="ARBA00004141"/>
    </source>
</evidence>
<evidence type="ECO:0000256" key="2">
    <source>
        <dbReference type="ARBA" id="ARBA00022692"/>
    </source>
</evidence>
<dbReference type="CDD" id="cd06261">
    <property type="entry name" value="TM_PBP2"/>
    <property type="match status" value="1"/>
</dbReference>
<dbReference type="PANTHER" id="PTHR43376">
    <property type="entry name" value="OLIGOPEPTIDE TRANSPORT SYSTEM PERMEASE PROTEIN"/>
    <property type="match status" value="1"/>
</dbReference>
<protein>
    <submittedName>
        <fullName evidence="8">Peptide ABC transporter permease</fullName>
    </submittedName>
</protein>
<organism evidence="8 9">
    <name type="scientific">Isoptericola cucumis</name>
    <dbReference type="NCBI Taxonomy" id="1776856"/>
    <lineage>
        <taxon>Bacteria</taxon>
        <taxon>Bacillati</taxon>
        <taxon>Actinomycetota</taxon>
        <taxon>Actinomycetes</taxon>
        <taxon>Micrococcales</taxon>
        <taxon>Promicromonosporaceae</taxon>
        <taxon>Isoptericola</taxon>
    </lineage>
</organism>
<evidence type="ECO:0000313" key="8">
    <source>
        <dbReference type="EMBL" id="GGI04746.1"/>
    </source>
</evidence>
<dbReference type="Gene3D" id="1.10.3720.10">
    <property type="entry name" value="MetI-like"/>
    <property type="match status" value="1"/>
</dbReference>
<feature type="transmembrane region" description="Helical" evidence="5">
    <location>
        <begin position="136"/>
        <end position="161"/>
    </location>
</feature>
<feature type="transmembrane region" description="Helical" evidence="5">
    <location>
        <begin position="182"/>
        <end position="204"/>
    </location>
</feature>
<feature type="transmembrane region" description="Helical" evidence="5">
    <location>
        <begin position="224"/>
        <end position="245"/>
    </location>
</feature>
<dbReference type="Proteomes" id="UP000632535">
    <property type="component" value="Unassembled WGS sequence"/>
</dbReference>
<accession>A0ABQ2B474</accession>
<feature type="transmembrane region" description="Helical" evidence="5">
    <location>
        <begin position="328"/>
        <end position="354"/>
    </location>
</feature>
<feature type="transmembrane region" description="Helical" evidence="5">
    <location>
        <begin position="287"/>
        <end position="308"/>
    </location>
</feature>
<dbReference type="EMBL" id="BMDG01000001">
    <property type="protein sequence ID" value="GGI04746.1"/>
    <property type="molecule type" value="Genomic_DNA"/>
</dbReference>
<evidence type="ECO:0000259" key="7">
    <source>
        <dbReference type="PROSITE" id="PS50928"/>
    </source>
</evidence>
<comment type="caution">
    <text evidence="8">The sequence shown here is derived from an EMBL/GenBank/DDBJ whole genome shotgun (WGS) entry which is preliminary data.</text>
</comment>
<feature type="region of interest" description="Disordered" evidence="6">
    <location>
        <begin position="1"/>
        <end position="29"/>
    </location>
</feature>
<dbReference type="InterPro" id="IPR035906">
    <property type="entry name" value="MetI-like_sf"/>
</dbReference>
<dbReference type="PROSITE" id="PS50928">
    <property type="entry name" value="ABC_TM1"/>
    <property type="match status" value="1"/>
</dbReference>
<keyword evidence="4 5" id="KW-0472">Membrane</keyword>
<feature type="transmembrane region" description="Helical" evidence="5">
    <location>
        <begin position="40"/>
        <end position="57"/>
    </location>
</feature>
<name>A0ABQ2B474_9MICO</name>
<comment type="similarity">
    <text evidence="5">Belongs to the binding-protein-dependent transport system permease family.</text>
</comment>
<dbReference type="SUPFAM" id="SSF161098">
    <property type="entry name" value="MetI-like"/>
    <property type="match status" value="1"/>
</dbReference>
<keyword evidence="5" id="KW-0813">Transport</keyword>
<keyword evidence="9" id="KW-1185">Reference proteome</keyword>
<comment type="subcellular location">
    <subcellularLocation>
        <location evidence="5">Cell membrane</location>
        <topology evidence="5">Multi-pass membrane protein</topology>
    </subcellularLocation>
    <subcellularLocation>
        <location evidence="1">Membrane</location>
        <topology evidence="1">Multi-pass membrane protein</topology>
    </subcellularLocation>
</comment>
<dbReference type="PANTHER" id="PTHR43376:SF1">
    <property type="entry name" value="OLIGOPEPTIDE TRANSPORT SYSTEM PERMEASE PROTEIN"/>
    <property type="match status" value="1"/>
</dbReference>
<dbReference type="Pfam" id="PF00528">
    <property type="entry name" value="BPD_transp_1"/>
    <property type="match status" value="1"/>
</dbReference>
<evidence type="ECO:0000256" key="4">
    <source>
        <dbReference type="ARBA" id="ARBA00023136"/>
    </source>
</evidence>
<feature type="domain" description="ABC transmembrane type-1" evidence="7">
    <location>
        <begin position="134"/>
        <end position="351"/>
    </location>
</feature>
<gene>
    <name evidence="8" type="ORF">GCM10007368_02700</name>
</gene>
<evidence type="ECO:0000256" key="5">
    <source>
        <dbReference type="RuleBase" id="RU363032"/>
    </source>
</evidence>
<dbReference type="InterPro" id="IPR000515">
    <property type="entry name" value="MetI-like"/>
</dbReference>
<keyword evidence="3 5" id="KW-1133">Transmembrane helix</keyword>
<keyword evidence="2 5" id="KW-0812">Transmembrane</keyword>